<proteinExistence type="predicted"/>
<gene>
    <name evidence="2" type="ORF">G7Y89_g14515</name>
</gene>
<comment type="caution">
    <text evidence="2">The sequence shown here is derived from an EMBL/GenBank/DDBJ whole genome shotgun (WGS) entry which is preliminary data.</text>
</comment>
<dbReference type="EMBL" id="JAAMPI010001941">
    <property type="protein sequence ID" value="KAF4621573.1"/>
    <property type="molecule type" value="Genomic_DNA"/>
</dbReference>
<keyword evidence="3" id="KW-1185">Reference proteome</keyword>
<evidence type="ECO:0000313" key="3">
    <source>
        <dbReference type="Proteomes" id="UP000566819"/>
    </source>
</evidence>
<organism evidence="2 3">
    <name type="scientific">Cudoniella acicularis</name>
    <dbReference type="NCBI Taxonomy" id="354080"/>
    <lineage>
        <taxon>Eukaryota</taxon>
        <taxon>Fungi</taxon>
        <taxon>Dikarya</taxon>
        <taxon>Ascomycota</taxon>
        <taxon>Pezizomycotina</taxon>
        <taxon>Leotiomycetes</taxon>
        <taxon>Helotiales</taxon>
        <taxon>Tricladiaceae</taxon>
        <taxon>Cudoniella</taxon>
    </lineage>
</organism>
<reference evidence="2 3" key="1">
    <citation type="submission" date="2020-03" db="EMBL/GenBank/DDBJ databases">
        <title>Draft Genome Sequence of Cudoniella acicularis.</title>
        <authorList>
            <person name="Buettner E."/>
            <person name="Kellner H."/>
        </authorList>
    </citation>
    <scope>NUCLEOTIDE SEQUENCE [LARGE SCALE GENOMIC DNA]</scope>
    <source>
        <strain evidence="2 3">DSM 108380</strain>
    </source>
</reference>
<sequence length="114" mass="12034">MSSPEDIENLPAFSDAMMADAPTTPPHPISQQTISPPTPKQQSSQPSGSQQSQSNTGASRVNGEGGSTSVKANFGAPGSSYATKKFNEEYERALQSVVDKDWDGTKYGDPLLEG</sequence>
<evidence type="ECO:0000256" key="1">
    <source>
        <dbReference type="SAM" id="MobiDB-lite"/>
    </source>
</evidence>
<accession>A0A8H4R366</accession>
<feature type="compositionally biased region" description="Low complexity" evidence="1">
    <location>
        <begin position="30"/>
        <end position="54"/>
    </location>
</feature>
<dbReference type="AlphaFoldDB" id="A0A8H4R366"/>
<feature type="region of interest" description="Disordered" evidence="1">
    <location>
        <begin position="1"/>
        <end position="81"/>
    </location>
</feature>
<dbReference type="Proteomes" id="UP000566819">
    <property type="component" value="Unassembled WGS sequence"/>
</dbReference>
<name>A0A8H4R366_9HELO</name>
<protein>
    <submittedName>
        <fullName evidence="2">Uncharacterized protein</fullName>
    </submittedName>
</protein>
<dbReference type="OrthoDB" id="5377039at2759"/>
<evidence type="ECO:0000313" key="2">
    <source>
        <dbReference type="EMBL" id="KAF4621573.1"/>
    </source>
</evidence>